<comment type="subunit">
    <text evidence="6">Component of the origin recognition complex (ORC).</text>
</comment>
<name>A0A0L7QPX2_9HYME</name>
<evidence type="ECO:0000313" key="11">
    <source>
        <dbReference type="Proteomes" id="UP000053825"/>
    </source>
</evidence>
<dbReference type="Pfam" id="PF04084">
    <property type="entry name" value="RecA-like_ORC2"/>
    <property type="match status" value="1"/>
</dbReference>
<dbReference type="EMBL" id="KQ414799">
    <property type="protein sequence ID" value="KOC60680.1"/>
    <property type="molecule type" value="Genomic_DNA"/>
</dbReference>
<dbReference type="Pfam" id="PF24882">
    <property type="entry name" value="WHD_ORC2"/>
    <property type="match status" value="1"/>
</dbReference>
<organism evidence="10 11">
    <name type="scientific">Habropoda laboriosa</name>
    <dbReference type="NCBI Taxonomy" id="597456"/>
    <lineage>
        <taxon>Eukaryota</taxon>
        <taxon>Metazoa</taxon>
        <taxon>Ecdysozoa</taxon>
        <taxon>Arthropoda</taxon>
        <taxon>Hexapoda</taxon>
        <taxon>Insecta</taxon>
        <taxon>Pterygota</taxon>
        <taxon>Neoptera</taxon>
        <taxon>Endopterygota</taxon>
        <taxon>Hymenoptera</taxon>
        <taxon>Apocrita</taxon>
        <taxon>Aculeata</taxon>
        <taxon>Apoidea</taxon>
        <taxon>Anthophila</taxon>
        <taxon>Apidae</taxon>
        <taxon>Habropoda</taxon>
    </lineage>
</organism>
<evidence type="ECO:0000256" key="7">
    <source>
        <dbReference type="SAM" id="MobiDB-lite"/>
    </source>
</evidence>
<evidence type="ECO:0000259" key="8">
    <source>
        <dbReference type="Pfam" id="PF04084"/>
    </source>
</evidence>
<keyword evidence="4 6" id="KW-0235">DNA replication</keyword>
<evidence type="ECO:0000256" key="5">
    <source>
        <dbReference type="ARBA" id="ARBA00023242"/>
    </source>
</evidence>
<dbReference type="AlphaFoldDB" id="A0A0L7QPX2"/>
<evidence type="ECO:0000256" key="3">
    <source>
        <dbReference type="ARBA" id="ARBA00019080"/>
    </source>
</evidence>
<reference evidence="10 11" key="1">
    <citation type="submission" date="2015-07" db="EMBL/GenBank/DDBJ databases">
        <title>The genome of Habropoda laboriosa.</title>
        <authorList>
            <person name="Pan H."/>
            <person name="Kapheim K."/>
        </authorList>
    </citation>
    <scope>NUCLEOTIDE SEQUENCE [LARGE SCALE GENOMIC DNA]</scope>
    <source>
        <strain evidence="10">0110345459</strain>
    </source>
</reference>
<feature type="compositionally biased region" description="Low complexity" evidence="7">
    <location>
        <begin position="99"/>
        <end position="112"/>
    </location>
</feature>
<evidence type="ECO:0000259" key="9">
    <source>
        <dbReference type="Pfam" id="PF24882"/>
    </source>
</evidence>
<dbReference type="InterPro" id="IPR007220">
    <property type="entry name" value="ORC2"/>
</dbReference>
<dbReference type="PANTHER" id="PTHR14052">
    <property type="entry name" value="ORIGIN RECOGNITION COMPLEX SUBUNIT 2"/>
    <property type="match status" value="1"/>
</dbReference>
<keyword evidence="11" id="KW-1185">Reference proteome</keyword>
<keyword evidence="5 6" id="KW-0539">Nucleus</keyword>
<feature type="domain" description="Origin recognition complex subunit 2 RecA-like" evidence="8">
    <location>
        <begin position="230"/>
        <end position="380"/>
    </location>
</feature>
<dbReference type="InterPro" id="IPR056772">
    <property type="entry name" value="RecA-like_ORC2"/>
</dbReference>
<evidence type="ECO:0000256" key="2">
    <source>
        <dbReference type="ARBA" id="ARBA00007421"/>
    </source>
</evidence>
<dbReference type="GO" id="GO:0006260">
    <property type="term" value="P:DNA replication"/>
    <property type="evidence" value="ECO:0007669"/>
    <property type="project" value="UniProtKB-UniRule"/>
</dbReference>
<comment type="function">
    <text evidence="6">Component of the origin recognition complex (ORC) that binds origins of replication. DNA-binding is ATP-dependent. ORC is required to assemble the pre-replication complex necessary to initiate DNA replication.</text>
</comment>
<gene>
    <name evidence="10" type="ORF">WH47_07133</name>
</gene>
<accession>A0A0L7QPX2</accession>
<evidence type="ECO:0000256" key="6">
    <source>
        <dbReference type="RuleBase" id="RU368084"/>
    </source>
</evidence>
<protein>
    <recommendedName>
        <fullName evidence="3 6">Origin recognition complex subunit 2</fullName>
    </recommendedName>
</protein>
<evidence type="ECO:0000313" key="10">
    <source>
        <dbReference type="EMBL" id="KOC60680.1"/>
    </source>
</evidence>
<dbReference type="Proteomes" id="UP000053825">
    <property type="component" value="Unassembled WGS sequence"/>
</dbReference>
<dbReference type="GO" id="GO:0005664">
    <property type="term" value="C:nuclear origin of replication recognition complex"/>
    <property type="evidence" value="ECO:0007669"/>
    <property type="project" value="UniProtKB-UniRule"/>
</dbReference>
<comment type="similarity">
    <text evidence="2 6">Belongs to the ORC2 family.</text>
</comment>
<dbReference type="PANTHER" id="PTHR14052:SF0">
    <property type="entry name" value="ORIGIN RECOGNITION COMPLEX SUBUNIT 2"/>
    <property type="match status" value="1"/>
</dbReference>
<dbReference type="STRING" id="597456.A0A0L7QPX2"/>
<sequence>MKDELKNIEENVQKPVELFSNEDVSGEALYKFETPGKRNSMMHKAHLCYTPVSTRKEKPLIPKVMLERVELNSKDLLESFEKKSSSKVPHVRSKYKAELNLSESESISEPSEYAPSDDDSEDKTDGSENAVSSNDEMDKTERKVQKQKFMLHSNLLSTPKRINRGNKPAVIHKDFHMQTDEYFATQSEKVLTSDRTLERLCNSRLTKENLEQLLANQNYVSTQHTKNIYSITKSYTTLFPMWYFIMEQGYTVLLYGLGSKRCLINDFHKSISYHPSLVVNGFFPSLTTKEILDGIIVDLLEAESCIELIEKALKKNPEDRLYLLIHNIDGLMLRSSKAQDLLSSLANIPNLCVLASVDHINAPLLWDHTKRSKFNFFWWDTTTFLPYQEETSYEGSLLVQQSSALALSSLHNVFLSLTSNAKSIYILLAEYQLKNCSNVNYTGMAFKDLYRAAREGFLVSSDIALRAQLTEFIDHKLVKIKRNIDSVEHLMIPLSNGLLKQFLEEHKS</sequence>
<feature type="domain" description="Origin recognition complex subunit 2 winged-helix" evidence="9">
    <location>
        <begin position="439"/>
        <end position="496"/>
    </location>
</feature>
<evidence type="ECO:0000256" key="4">
    <source>
        <dbReference type="ARBA" id="ARBA00022705"/>
    </source>
</evidence>
<proteinExistence type="inferred from homology"/>
<feature type="region of interest" description="Disordered" evidence="7">
    <location>
        <begin position="99"/>
        <end position="144"/>
    </location>
</feature>
<dbReference type="InterPro" id="IPR056773">
    <property type="entry name" value="WHD_ORC2"/>
</dbReference>
<dbReference type="OrthoDB" id="20198at2759"/>
<dbReference type="GO" id="GO:0003688">
    <property type="term" value="F:DNA replication origin binding"/>
    <property type="evidence" value="ECO:0007669"/>
    <property type="project" value="UniProtKB-UniRule"/>
</dbReference>
<comment type="subcellular location">
    <subcellularLocation>
        <location evidence="1 6">Nucleus</location>
    </subcellularLocation>
</comment>
<evidence type="ECO:0000256" key="1">
    <source>
        <dbReference type="ARBA" id="ARBA00004123"/>
    </source>
</evidence>